<sequence length="236" mass="25672">MAVQTKSNAGDKPRQKKDINWTQVGVVAFCVLLVVMCILSFSNFSNIFNPNGGTTTGTIEAGNIVAVDYTMYIGDIPMVTSSIDVYNASPADRLPAVTEYLGLIAGQQVDVVNGTPILINSSYEHPFRMLNQEYNQIATGVVGLGIGEPRTVKSTGSFFQTTYTKDQAIEMGIDYTNWTVGTMGLMNFPVVNATSNTTTMAIRPALVTNKTADEMVLQYGYDTIEMKVVQAYRTNA</sequence>
<organism evidence="2 3">
    <name type="scientific">Methanocorpusculum vombati</name>
    <dbReference type="NCBI Taxonomy" id="3002864"/>
    <lineage>
        <taxon>Archaea</taxon>
        <taxon>Methanobacteriati</taxon>
        <taxon>Methanobacteriota</taxon>
        <taxon>Stenosarchaea group</taxon>
        <taxon>Methanomicrobia</taxon>
        <taxon>Methanomicrobiales</taxon>
        <taxon>Methanocorpusculaceae</taxon>
        <taxon>Methanocorpusculum</taxon>
    </lineage>
</organism>
<dbReference type="EMBL" id="JAPTGC010000002">
    <property type="protein sequence ID" value="MCZ0862108.1"/>
    <property type="molecule type" value="Genomic_DNA"/>
</dbReference>
<keyword evidence="1" id="KW-0812">Transmembrane</keyword>
<keyword evidence="1" id="KW-0472">Membrane</keyword>
<keyword evidence="3" id="KW-1185">Reference proteome</keyword>
<dbReference type="Proteomes" id="UP001141336">
    <property type="component" value="Unassembled WGS sequence"/>
</dbReference>
<proteinExistence type="predicted"/>
<keyword evidence="1" id="KW-1133">Transmembrane helix</keyword>
<dbReference type="RefSeq" id="WP_268922320.1">
    <property type="nucleotide sequence ID" value="NZ_JAPTGC010000002.1"/>
</dbReference>
<comment type="caution">
    <text evidence="2">The sequence shown here is derived from an EMBL/GenBank/DDBJ whole genome shotgun (WGS) entry which is preliminary data.</text>
</comment>
<protein>
    <submittedName>
        <fullName evidence="2">Uncharacterized protein</fullName>
    </submittedName>
</protein>
<reference evidence="2" key="1">
    <citation type="submission" date="2022-12" db="EMBL/GenBank/DDBJ databases">
        <title>Isolation and characterisation of novel Methanocorpusculum spp. from native Australian herbivores indicates the genus is ancestrally host-associated.</title>
        <authorList>
            <person name="Volmer J.G."/>
            <person name="Soo R.M."/>
            <person name="Evans P.N."/>
            <person name="Hoedt E.C."/>
            <person name="Astorga Alsina A.L."/>
            <person name="Woodcroft B.J."/>
            <person name="Tyson G.W."/>
            <person name="Hugenholtz P."/>
            <person name="Morrison M."/>
        </authorList>
    </citation>
    <scope>NUCLEOTIDE SEQUENCE</scope>
    <source>
        <strain evidence="2">CW153</strain>
    </source>
</reference>
<evidence type="ECO:0000256" key="1">
    <source>
        <dbReference type="SAM" id="Phobius"/>
    </source>
</evidence>
<feature type="transmembrane region" description="Helical" evidence="1">
    <location>
        <begin position="21"/>
        <end position="41"/>
    </location>
</feature>
<evidence type="ECO:0000313" key="2">
    <source>
        <dbReference type="EMBL" id="MCZ0862108.1"/>
    </source>
</evidence>
<gene>
    <name evidence="2" type="ORF">O0S09_02410</name>
</gene>
<evidence type="ECO:0000313" key="3">
    <source>
        <dbReference type="Proteomes" id="UP001141336"/>
    </source>
</evidence>
<name>A0ABT4IK42_9EURY</name>
<accession>A0ABT4IK42</accession>